<dbReference type="EMBL" id="BQKI01000014">
    <property type="protein sequence ID" value="GJN07584.1"/>
    <property type="molecule type" value="Genomic_DNA"/>
</dbReference>
<dbReference type="AlphaFoldDB" id="A0AAV5DBG1"/>
<keyword evidence="3" id="KW-1185">Reference proteome</keyword>
<comment type="caution">
    <text evidence="2">The sequence shown here is derived from an EMBL/GenBank/DDBJ whole genome shotgun (WGS) entry which is preliminary data.</text>
</comment>
<organism evidence="2 3">
    <name type="scientific">Eleusine coracana subsp. coracana</name>
    <dbReference type="NCBI Taxonomy" id="191504"/>
    <lineage>
        <taxon>Eukaryota</taxon>
        <taxon>Viridiplantae</taxon>
        <taxon>Streptophyta</taxon>
        <taxon>Embryophyta</taxon>
        <taxon>Tracheophyta</taxon>
        <taxon>Spermatophyta</taxon>
        <taxon>Magnoliopsida</taxon>
        <taxon>Liliopsida</taxon>
        <taxon>Poales</taxon>
        <taxon>Poaceae</taxon>
        <taxon>PACMAD clade</taxon>
        <taxon>Chloridoideae</taxon>
        <taxon>Cynodonteae</taxon>
        <taxon>Eleusininae</taxon>
        <taxon>Eleusine</taxon>
    </lineage>
</organism>
<sequence length="120" mass="13742">MMGQRLEDLCPFITNMVPRRHANRRTVSNAIANMSWIRDIHGTTTLDVIIEFLKLCSLIEKVALQPAVQDTHTWRLSASGNYTTKSAYDAIFMGSIQFEPWERIWQTWAPVNAISSCGWL</sequence>
<dbReference type="EMBL" id="BQKI01000014">
    <property type="protein sequence ID" value="GJN07642.1"/>
    <property type="molecule type" value="Genomic_DNA"/>
</dbReference>
<name>A0AAV5DBG1_ELECO</name>
<evidence type="ECO:0000313" key="2">
    <source>
        <dbReference type="EMBL" id="GJN07642.1"/>
    </source>
</evidence>
<reference evidence="2" key="1">
    <citation type="journal article" date="2018" name="DNA Res.">
        <title>Multiple hybrid de novo genome assembly of finger millet, an orphan allotetraploid crop.</title>
        <authorList>
            <person name="Hatakeyama M."/>
            <person name="Aluri S."/>
            <person name="Balachadran M.T."/>
            <person name="Sivarajan S.R."/>
            <person name="Patrignani A."/>
            <person name="Gruter S."/>
            <person name="Poveda L."/>
            <person name="Shimizu-Inatsugi R."/>
            <person name="Baeten J."/>
            <person name="Francoijs K.J."/>
            <person name="Nataraja K.N."/>
            <person name="Reddy Y.A.N."/>
            <person name="Phadnis S."/>
            <person name="Ravikumar R.L."/>
            <person name="Schlapbach R."/>
            <person name="Sreeman S.M."/>
            <person name="Shimizu K.K."/>
        </authorList>
    </citation>
    <scope>NUCLEOTIDE SEQUENCE</scope>
</reference>
<protein>
    <submittedName>
        <fullName evidence="2">Uncharacterized protein</fullName>
    </submittedName>
</protein>
<evidence type="ECO:0000313" key="1">
    <source>
        <dbReference type="EMBL" id="GJN07584.1"/>
    </source>
</evidence>
<reference evidence="2" key="2">
    <citation type="submission" date="2021-12" db="EMBL/GenBank/DDBJ databases">
        <title>Resequencing data analysis of finger millet.</title>
        <authorList>
            <person name="Hatakeyama M."/>
            <person name="Aluri S."/>
            <person name="Balachadran M.T."/>
            <person name="Sivarajan S.R."/>
            <person name="Poveda L."/>
            <person name="Shimizu-Inatsugi R."/>
            <person name="Schlapbach R."/>
            <person name="Sreeman S.M."/>
            <person name="Shimizu K.K."/>
        </authorList>
    </citation>
    <scope>NUCLEOTIDE SEQUENCE</scope>
</reference>
<proteinExistence type="predicted"/>
<evidence type="ECO:0000313" key="3">
    <source>
        <dbReference type="Proteomes" id="UP001054889"/>
    </source>
</evidence>
<dbReference type="Proteomes" id="UP001054889">
    <property type="component" value="Unassembled WGS sequence"/>
</dbReference>
<gene>
    <name evidence="2" type="primary">ga25487</name>
    <name evidence="1" type="synonym">ga25426</name>
    <name evidence="1" type="ORF">PR202_ga25426</name>
    <name evidence="2" type="ORF">PR202_ga25487</name>
</gene>
<accession>A0AAV5DBG1</accession>